<dbReference type="AlphaFoldDB" id="A0AAD6MRN0"/>
<evidence type="ECO:0000313" key="2">
    <source>
        <dbReference type="Proteomes" id="UP001215712"/>
    </source>
</evidence>
<name>A0AAD6MRN0_9EURO</name>
<sequence>MSTSPSESRNEELCFRVGSGDDEYLDMIAGVEYPDEPDDDEELDEVDDGKDLYEEVVLGVDVPEQKPGNLSKVKLKHPFDSA</sequence>
<keyword evidence="2" id="KW-1185">Reference proteome</keyword>
<reference evidence="1" key="1">
    <citation type="journal article" date="2023" name="IMA Fungus">
        <title>Comparative genomic study of the Penicillium genus elucidates a diverse pangenome and 15 lateral gene transfer events.</title>
        <authorList>
            <person name="Petersen C."/>
            <person name="Sorensen T."/>
            <person name="Nielsen M.R."/>
            <person name="Sondergaard T.E."/>
            <person name="Sorensen J.L."/>
            <person name="Fitzpatrick D.A."/>
            <person name="Frisvad J.C."/>
            <person name="Nielsen K.L."/>
        </authorList>
    </citation>
    <scope>NUCLEOTIDE SEQUENCE</scope>
    <source>
        <strain evidence="1">IBT 17514</strain>
    </source>
</reference>
<evidence type="ECO:0000313" key="1">
    <source>
        <dbReference type="EMBL" id="KAJ5709282.1"/>
    </source>
</evidence>
<comment type="caution">
    <text evidence="1">The sequence shown here is derived from an EMBL/GenBank/DDBJ whole genome shotgun (WGS) entry which is preliminary data.</text>
</comment>
<gene>
    <name evidence="1" type="ORF">N7493_010616</name>
</gene>
<protein>
    <submittedName>
        <fullName evidence="1">Uncharacterized protein</fullName>
    </submittedName>
</protein>
<dbReference type="EMBL" id="JAQJAN010000019">
    <property type="protein sequence ID" value="KAJ5709282.1"/>
    <property type="molecule type" value="Genomic_DNA"/>
</dbReference>
<reference evidence="1" key="2">
    <citation type="submission" date="2023-01" db="EMBL/GenBank/DDBJ databases">
        <authorList>
            <person name="Petersen C."/>
        </authorList>
    </citation>
    <scope>NUCLEOTIDE SEQUENCE</scope>
    <source>
        <strain evidence="1">IBT 17514</strain>
    </source>
</reference>
<accession>A0AAD6MRN0</accession>
<proteinExistence type="predicted"/>
<dbReference type="Proteomes" id="UP001215712">
    <property type="component" value="Unassembled WGS sequence"/>
</dbReference>
<organism evidence="1 2">
    <name type="scientific">Penicillium malachiteum</name>
    <dbReference type="NCBI Taxonomy" id="1324776"/>
    <lineage>
        <taxon>Eukaryota</taxon>
        <taxon>Fungi</taxon>
        <taxon>Dikarya</taxon>
        <taxon>Ascomycota</taxon>
        <taxon>Pezizomycotina</taxon>
        <taxon>Eurotiomycetes</taxon>
        <taxon>Eurotiomycetidae</taxon>
        <taxon>Eurotiales</taxon>
        <taxon>Aspergillaceae</taxon>
        <taxon>Penicillium</taxon>
    </lineage>
</organism>